<comment type="caution">
    <text evidence="1">The sequence shown here is derived from an EMBL/GenBank/DDBJ whole genome shotgun (WGS) entry which is preliminary data.</text>
</comment>
<organism evidence="1 2">
    <name type="scientific">Cryptosporangium minutisporangium</name>
    <dbReference type="NCBI Taxonomy" id="113569"/>
    <lineage>
        <taxon>Bacteria</taxon>
        <taxon>Bacillati</taxon>
        <taxon>Actinomycetota</taxon>
        <taxon>Actinomycetes</taxon>
        <taxon>Cryptosporangiales</taxon>
        <taxon>Cryptosporangiaceae</taxon>
        <taxon>Cryptosporangium</taxon>
    </lineage>
</organism>
<dbReference type="PANTHER" id="PTHR35802">
    <property type="entry name" value="PROTEASE SYNTHASE AND SPORULATION PROTEIN PAI 2"/>
    <property type="match status" value="1"/>
</dbReference>
<dbReference type="PANTHER" id="PTHR35802:SF1">
    <property type="entry name" value="PROTEASE SYNTHASE AND SPORULATION PROTEIN PAI 2"/>
    <property type="match status" value="1"/>
</dbReference>
<gene>
    <name evidence="1" type="ORF">GCM10020369_01770</name>
</gene>
<dbReference type="RefSeq" id="WP_345725961.1">
    <property type="nucleotide sequence ID" value="NZ_BAAAYN010000001.1"/>
</dbReference>
<dbReference type="SUPFAM" id="SSF50475">
    <property type="entry name" value="FMN-binding split barrel"/>
    <property type="match status" value="1"/>
</dbReference>
<dbReference type="EMBL" id="BAAAYN010000001">
    <property type="protein sequence ID" value="GAA3381922.1"/>
    <property type="molecule type" value="Genomic_DNA"/>
</dbReference>
<keyword evidence="2" id="KW-1185">Reference proteome</keyword>
<evidence type="ECO:0000313" key="1">
    <source>
        <dbReference type="EMBL" id="GAA3381922.1"/>
    </source>
</evidence>
<name>A0ABP6SP41_9ACTN</name>
<protein>
    <submittedName>
        <fullName evidence="1">FMN-binding negative transcriptional regulator</fullName>
    </submittedName>
</protein>
<dbReference type="InterPro" id="IPR012349">
    <property type="entry name" value="Split_barrel_FMN-bd"/>
</dbReference>
<sequence>MRHNPHHFVDDPELVRRLIRENPWAILVSDQHGLVASHYPVILDEDCDELAVFTHVGRPDEELHGFGQREVVLIVQGVHGYVSPSWYAPGALRAPTWNFTAVHCYGVPEILDEETNLKTLARLVEHFERHVESPMLLDLEWARPIARGTVGLRLPISRFECKVKMSQDKDRETQRRVISALRAAGAYHHPQLAEEMQRTLFAG</sequence>
<proteinExistence type="predicted"/>
<reference evidence="2" key="1">
    <citation type="journal article" date="2019" name="Int. J. Syst. Evol. Microbiol.">
        <title>The Global Catalogue of Microorganisms (GCM) 10K type strain sequencing project: providing services to taxonomists for standard genome sequencing and annotation.</title>
        <authorList>
            <consortium name="The Broad Institute Genomics Platform"/>
            <consortium name="The Broad Institute Genome Sequencing Center for Infectious Disease"/>
            <person name="Wu L."/>
            <person name="Ma J."/>
        </authorList>
    </citation>
    <scope>NUCLEOTIDE SEQUENCE [LARGE SCALE GENOMIC DNA]</scope>
    <source>
        <strain evidence="2">JCM 9458</strain>
    </source>
</reference>
<dbReference type="InterPro" id="IPR007396">
    <property type="entry name" value="TR_PAI2-type"/>
</dbReference>
<dbReference type="Pfam" id="PF04299">
    <property type="entry name" value="FMN_bind_2"/>
    <property type="match status" value="1"/>
</dbReference>
<evidence type="ECO:0000313" key="2">
    <source>
        <dbReference type="Proteomes" id="UP001501676"/>
    </source>
</evidence>
<dbReference type="PIRSF" id="PIRSF010372">
    <property type="entry name" value="PaiB"/>
    <property type="match status" value="1"/>
</dbReference>
<dbReference type="Gene3D" id="2.30.110.10">
    <property type="entry name" value="Electron Transport, Fmn-binding Protein, Chain A"/>
    <property type="match status" value="1"/>
</dbReference>
<accession>A0ABP6SP41</accession>
<dbReference type="Proteomes" id="UP001501676">
    <property type="component" value="Unassembled WGS sequence"/>
</dbReference>